<evidence type="ECO:0000313" key="2">
    <source>
        <dbReference type="Proteomes" id="UP000837857"/>
    </source>
</evidence>
<proteinExistence type="predicted"/>
<name>A0ABN8HXB9_9NEOP</name>
<dbReference type="EMBL" id="OW152824">
    <property type="protein sequence ID" value="CAH2040546.1"/>
    <property type="molecule type" value="Genomic_DNA"/>
</dbReference>
<dbReference type="Proteomes" id="UP000837857">
    <property type="component" value="Chromosome 12"/>
</dbReference>
<organism evidence="1 2">
    <name type="scientific">Iphiclides podalirius</name>
    <name type="common">scarce swallowtail</name>
    <dbReference type="NCBI Taxonomy" id="110791"/>
    <lineage>
        <taxon>Eukaryota</taxon>
        <taxon>Metazoa</taxon>
        <taxon>Ecdysozoa</taxon>
        <taxon>Arthropoda</taxon>
        <taxon>Hexapoda</taxon>
        <taxon>Insecta</taxon>
        <taxon>Pterygota</taxon>
        <taxon>Neoptera</taxon>
        <taxon>Endopterygota</taxon>
        <taxon>Lepidoptera</taxon>
        <taxon>Glossata</taxon>
        <taxon>Ditrysia</taxon>
        <taxon>Papilionoidea</taxon>
        <taxon>Papilionidae</taxon>
        <taxon>Papilioninae</taxon>
        <taxon>Iphiclides</taxon>
    </lineage>
</organism>
<feature type="non-terminal residue" evidence="1">
    <location>
        <position position="282"/>
    </location>
</feature>
<sequence>MDKTSPQIATTKLAVLLVGQVLDEACVIVNAAKEFAQPWHQVTRAKKISNDTWDKLDDAYSNDFARNRAFYIDDDVATCSGAEGQKNSFDENKATNIANENIQPKDVAVYENAYVTLNRDYEQYSDEEECVQQDLKSLALQEVELSATNTSSVKLTTVEKIEHKDLAATSAVSPSTISRKSGIVRRCRLQGARFLSCLRGWWWRRKLPGRRKEPRLPGTVRGQCPLTPSAKQRAASLMDHRLARSPSPSRCPVWKFNTINEAMVNSAQWNEYAFEMKPNCDN</sequence>
<evidence type="ECO:0000313" key="1">
    <source>
        <dbReference type="EMBL" id="CAH2040546.1"/>
    </source>
</evidence>
<reference evidence="1" key="1">
    <citation type="submission" date="2022-03" db="EMBL/GenBank/DDBJ databases">
        <authorList>
            <person name="Martin H S."/>
        </authorList>
    </citation>
    <scope>NUCLEOTIDE SEQUENCE</scope>
</reference>
<protein>
    <submittedName>
        <fullName evidence="1">Uncharacterized protein</fullName>
    </submittedName>
</protein>
<accession>A0ABN8HXB9</accession>
<keyword evidence="2" id="KW-1185">Reference proteome</keyword>
<gene>
    <name evidence="1" type="ORF">IPOD504_LOCUS2642</name>
</gene>